<evidence type="ECO:0000313" key="1">
    <source>
        <dbReference type="EMBL" id="GAA4943162.1"/>
    </source>
</evidence>
<dbReference type="EMBL" id="BAABLX010000016">
    <property type="protein sequence ID" value="GAA4943162.1"/>
    <property type="molecule type" value="Genomic_DNA"/>
</dbReference>
<comment type="caution">
    <text evidence="1">The sequence shown here is derived from an EMBL/GenBank/DDBJ whole genome shotgun (WGS) entry which is preliminary data.</text>
</comment>
<reference evidence="2" key="1">
    <citation type="journal article" date="2019" name="Int. J. Syst. Evol. Microbiol.">
        <title>The Global Catalogue of Microorganisms (GCM) 10K type strain sequencing project: providing services to taxonomists for standard genome sequencing and annotation.</title>
        <authorList>
            <consortium name="The Broad Institute Genomics Platform"/>
            <consortium name="The Broad Institute Genome Sequencing Center for Infectious Disease"/>
            <person name="Wu L."/>
            <person name="Ma J."/>
        </authorList>
    </citation>
    <scope>NUCLEOTIDE SEQUENCE [LARGE SCALE GENOMIC DNA]</scope>
    <source>
        <strain evidence="2">JCM 19134</strain>
    </source>
</reference>
<gene>
    <name evidence="1" type="ORF">GCM10025791_22340</name>
</gene>
<protein>
    <submittedName>
        <fullName evidence="1">Uncharacterized protein</fullName>
    </submittedName>
</protein>
<proteinExistence type="predicted"/>
<dbReference type="Proteomes" id="UP001409585">
    <property type="component" value="Unassembled WGS sequence"/>
</dbReference>
<evidence type="ECO:0000313" key="2">
    <source>
        <dbReference type="Proteomes" id="UP001409585"/>
    </source>
</evidence>
<organism evidence="1 2">
    <name type="scientific">Halioxenophilus aromaticivorans</name>
    <dbReference type="NCBI Taxonomy" id="1306992"/>
    <lineage>
        <taxon>Bacteria</taxon>
        <taxon>Pseudomonadati</taxon>
        <taxon>Pseudomonadota</taxon>
        <taxon>Gammaproteobacteria</taxon>
        <taxon>Alteromonadales</taxon>
        <taxon>Alteromonadaceae</taxon>
        <taxon>Halioxenophilus</taxon>
    </lineage>
</organism>
<accession>A0AAV3U2J3</accession>
<sequence length="88" mass="10349">MVDSSNGLEWQESLWAIFNELRESALKKFNIQSERWRMAVADGSENSIFEIRPVWKDGALVLLERHSLPSEIERWIDEKVELFEVAEL</sequence>
<keyword evidence="2" id="KW-1185">Reference proteome</keyword>
<dbReference type="AlphaFoldDB" id="A0AAV3U2J3"/>
<name>A0AAV3U2J3_9ALTE</name>